<dbReference type="AlphaFoldDB" id="A0A4V4HFJ7"/>
<reference evidence="1 2" key="1">
    <citation type="journal article" date="2019" name="Nat. Ecol. Evol.">
        <title>Megaphylogeny resolves global patterns of mushroom evolution.</title>
        <authorList>
            <person name="Varga T."/>
            <person name="Krizsan K."/>
            <person name="Foldi C."/>
            <person name="Dima B."/>
            <person name="Sanchez-Garcia M."/>
            <person name="Sanchez-Ramirez S."/>
            <person name="Szollosi G.J."/>
            <person name="Szarkandi J.G."/>
            <person name="Papp V."/>
            <person name="Albert L."/>
            <person name="Andreopoulos W."/>
            <person name="Angelini C."/>
            <person name="Antonin V."/>
            <person name="Barry K.W."/>
            <person name="Bougher N.L."/>
            <person name="Buchanan P."/>
            <person name="Buyck B."/>
            <person name="Bense V."/>
            <person name="Catcheside P."/>
            <person name="Chovatia M."/>
            <person name="Cooper J."/>
            <person name="Damon W."/>
            <person name="Desjardin D."/>
            <person name="Finy P."/>
            <person name="Geml J."/>
            <person name="Haridas S."/>
            <person name="Hughes K."/>
            <person name="Justo A."/>
            <person name="Karasinski D."/>
            <person name="Kautmanova I."/>
            <person name="Kiss B."/>
            <person name="Kocsube S."/>
            <person name="Kotiranta H."/>
            <person name="LaButti K.M."/>
            <person name="Lechner B.E."/>
            <person name="Liimatainen K."/>
            <person name="Lipzen A."/>
            <person name="Lukacs Z."/>
            <person name="Mihaltcheva S."/>
            <person name="Morgado L.N."/>
            <person name="Niskanen T."/>
            <person name="Noordeloos M.E."/>
            <person name="Ohm R.A."/>
            <person name="Ortiz-Santana B."/>
            <person name="Ovrebo C."/>
            <person name="Racz N."/>
            <person name="Riley R."/>
            <person name="Savchenko A."/>
            <person name="Shiryaev A."/>
            <person name="Soop K."/>
            <person name="Spirin V."/>
            <person name="Szebenyi C."/>
            <person name="Tomsovsky M."/>
            <person name="Tulloss R.E."/>
            <person name="Uehling J."/>
            <person name="Grigoriev I.V."/>
            <person name="Vagvolgyi C."/>
            <person name="Papp T."/>
            <person name="Martin F.M."/>
            <person name="Miettinen O."/>
            <person name="Hibbett D.S."/>
            <person name="Nagy L.G."/>
        </authorList>
    </citation>
    <scope>NUCLEOTIDE SEQUENCE [LARGE SCALE GENOMIC DNA]</scope>
    <source>
        <strain evidence="1 2">CBS 962.96</strain>
    </source>
</reference>
<accession>A0A4V4HFJ7</accession>
<protein>
    <submittedName>
        <fullName evidence="1">Uncharacterized protein</fullName>
    </submittedName>
</protein>
<dbReference type="EMBL" id="ML179205">
    <property type="protein sequence ID" value="THU95215.1"/>
    <property type="molecule type" value="Genomic_DNA"/>
</dbReference>
<sequence length="406" mass="45534">MNPLAPEMSNITSPSVNPVKCAFTISNISGSIYIEAFAGPSLNQFLQDNVFVLKNTVCIMMEVIDCSEIVELLHMWSTSMEPHSWVQITKGMYAGDAALVLKRETSTATCRLLLLSVPRWKLSKAGVKKHTVRKGGPGISLSEVLQLCLLGLASYGDNPNVPVPPNFPVTLPHEDIQDMPNREYQQGLLVHALDYSLVSLVDVNMANDICQVQSAYKHDIWVSYTNLRKIFKNSNSIWVIAGQSSGREGFIVRIEDRDDMIVIEMRKKAVGEAMISKPLKLLVQVNECYVSILWDTAAVPWLDRHITVFKGWHAGQTSIMLDVHPPSSNHTELEIYSPSSHQISHIRHNWVIDTASRRFLVETFPLTFTQQHYQQPDWAPLNQALTHNSLVNPSPFAWHGPPPLHG</sequence>
<gene>
    <name evidence="1" type="ORF">K435DRAFT_859765</name>
</gene>
<evidence type="ECO:0000313" key="1">
    <source>
        <dbReference type="EMBL" id="THU95215.1"/>
    </source>
</evidence>
<keyword evidence="2" id="KW-1185">Reference proteome</keyword>
<dbReference type="OrthoDB" id="3048815at2759"/>
<name>A0A4V4HFJ7_DENBC</name>
<evidence type="ECO:0000313" key="2">
    <source>
        <dbReference type="Proteomes" id="UP000297245"/>
    </source>
</evidence>
<proteinExistence type="predicted"/>
<dbReference type="Proteomes" id="UP000297245">
    <property type="component" value="Unassembled WGS sequence"/>
</dbReference>
<organism evidence="1 2">
    <name type="scientific">Dendrothele bispora (strain CBS 962.96)</name>
    <dbReference type="NCBI Taxonomy" id="1314807"/>
    <lineage>
        <taxon>Eukaryota</taxon>
        <taxon>Fungi</taxon>
        <taxon>Dikarya</taxon>
        <taxon>Basidiomycota</taxon>
        <taxon>Agaricomycotina</taxon>
        <taxon>Agaricomycetes</taxon>
        <taxon>Agaricomycetidae</taxon>
        <taxon>Agaricales</taxon>
        <taxon>Agaricales incertae sedis</taxon>
        <taxon>Dendrothele</taxon>
    </lineage>
</organism>